<evidence type="ECO:0000313" key="2">
    <source>
        <dbReference type="EMBL" id="GBP00920.1"/>
    </source>
</evidence>
<sequence>MASTLSVRGREVESEVYSGVSIIRTSLNRTTAYPNSSSGGSTSPVPRVPRSRRPRCSFRDSFACYCTRMSIPSNRLSICTKFCHVKPLCNFDSAAGHDSDLDEDVANARMLVVSKLNLTIFLEGSVFSTYRISGIV</sequence>
<evidence type="ECO:0000313" key="3">
    <source>
        <dbReference type="Proteomes" id="UP000299102"/>
    </source>
</evidence>
<name>A0A4C1SIG0_EUMVA</name>
<reference evidence="2 3" key="1">
    <citation type="journal article" date="2019" name="Commun. Biol.">
        <title>The bagworm genome reveals a unique fibroin gene that provides high tensile strength.</title>
        <authorList>
            <person name="Kono N."/>
            <person name="Nakamura H."/>
            <person name="Ohtoshi R."/>
            <person name="Tomita M."/>
            <person name="Numata K."/>
            <person name="Arakawa K."/>
        </authorList>
    </citation>
    <scope>NUCLEOTIDE SEQUENCE [LARGE SCALE GENOMIC DNA]</scope>
</reference>
<keyword evidence="3" id="KW-1185">Reference proteome</keyword>
<dbReference type="Proteomes" id="UP000299102">
    <property type="component" value="Unassembled WGS sequence"/>
</dbReference>
<proteinExistence type="predicted"/>
<evidence type="ECO:0000256" key="1">
    <source>
        <dbReference type="SAM" id="MobiDB-lite"/>
    </source>
</evidence>
<organism evidence="2 3">
    <name type="scientific">Eumeta variegata</name>
    <name type="common">Bagworm moth</name>
    <name type="synonym">Eumeta japonica</name>
    <dbReference type="NCBI Taxonomy" id="151549"/>
    <lineage>
        <taxon>Eukaryota</taxon>
        <taxon>Metazoa</taxon>
        <taxon>Ecdysozoa</taxon>
        <taxon>Arthropoda</taxon>
        <taxon>Hexapoda</taxon>
        <taxon>Insecta</taxon>
        <taxon>Pterygota</taxon>
        <taxon>Neoptera</taxon>
        <taxon>Endopterygota</taxon>
        <taxon>Lepidoptera</taxon>
        <taxon>Glossata</taxon>
        <taxon>Ditrysia</taxon>
        <taxon>Tineoidea</taxon>
        <taxon>Psychidae</taxon>
        <taxon>Oiketicinae</taxon>
        <taxon>Eumeta</taxon>
    </lineage>
</organism>
<dbReference type="EMBL" id="BGZK01000007">
    <property type="protein sequence ID" value="GBP00920.1"/>
    <property type="molecule type" value="Genomic_DNA"/>
</dbReference>
<comment type="caution">
    <text evidence="2">The sequence shown here is derived from an EMBL/GenBank/DDBJ whole genome shotgun (WGS) entry which is preliminary data.</text>
</comment>
<accession>A0A4C1SIG0</accession>
<feature type="compositionally biased region" description="Polar residues" evidence="1">
    <location>
        <begin position="31"/>
        <end position="42"/>
    </location>
</feature>
<gene>
    <name evidence="2" type="ORF">EVAR_2241_1</name>
</gene>
<dbReference type="AlphaFoldDB" id="A0A4C1SIG0"/>
<feature type="region of interest" description="Disordered" evidence="1">
    <location>
        <begin position="31"/>
        <end position="52"/>
    </location>
</feature>
<protein>
    <submittedName>
        <fullName evidence="2">Uncharacterized protein</fullName>
    </submittedName>
</protein>